<accession>A0ABN3A135</accession>
<feature type="domain" description="Hemerythrin-like" evidence="2">
    <location>
        <begin position="7"/>
        <end position="130"/>
    </location>
</feature>
<dbReference type="InterPro" id="IPR012312">
    <property type="entry name" value="Hemerythrin-like"/>
</dbReference>
<sequence length="191" mass="21450">MADVFTVLGHDHTEVKRMLDELEAGPTRATGAGEDALAARGRKVQRLITEESKHEAVEEEYFWPAVRRLVRGGDRLADHAVAQEQAAKQVLDDLIAAQPWQDRFEELLADFIADAREHIAFEEEQVWPRLRELITAERAKELGRKVEAGKRLAPTRPHPNTPPRPAVLKAAGPMVGVADRMLDRVTGRDRD</sequence>
<dbReference type="CDD" id="cd12108">
    <property type="entry name" value="Hr-like"/>
    <property type="match status" value="1"/>
</dbReference>
<dbReference type="Proteomes" id="UP001501020">
    <property type="component" value="Unassembled WGS sequence"/>
</dbReference>
<evidence type="ECO:0000313" key="3">
    <source>
        <dbReference type="EMBL" id="GAA2151780.1"/>
    </source>
</evidence>
<feature type="region of interest" description="Disordered" evidence="1">
    <location>
        <begin position="145"/>
        <end position="168"/>
    </location>
</feature>
<organism evidence="3 4">
    <name type="scientific">Actinomadura napierensis</name>
    <dbReference type="NCBI Taxonomy" id="267854"/>
    <lineage>
        <taxon>Bacteria</taxon>
        <taxon>Bacillati</taxon>
        <taxon>Actinomycetota</taxon>
        <taxon>Actinomycetes</taxon>
        <taxon>Streptosporangiales</taxon>
        <taxon>Thermomonosporaceae</taxon>
        <taxon>Actinomadura</taxon>
    </lineage>
</organism>
<evidence type="ECO:0000256" key="1">
    <source>
        <dbReference type="SAM" id="MobiDB-lite"/>
    </source>
</evidence>
<name>A0ABN3A135_9ACTN</name>
<dbReference type="EMBL" id="BAAAMR010000058">
    <property type="protein sequence ID" value="GAA2151780.1"/>
    <property type="molecule type" value="Genomic_DNA"/>
</dbReference>
<evidence type="ECO:0000313" key="4">
    <source>
        <dbReference type="Proteomes" id="UP001501020"/>
    </source>
</evidence>
<gene>
    <name evidence="3" type="ORF">GCM10009727_57010</name>
</gene>
<dbReference type="PANTHER" id="PTHR35585">
    <property type="entry name" value="HHE DOMAIN PROTEIN (AFU_ORTHOLOGUE AFUA_4G00730)"/>
    <property type="match status" value="1"/>
</dbReference>
<dbReference type="PANTHER" id="PTHR35585:SF1">
    <property type="entry name" value="HHE DOMAIN PROTEIN (AFU_ORTHOLOGUE AFUA_4G00730)"/>
    <property type="match status" value="1"/>
</dbReference>
<dbReference type="Gene3D" id="1.20.120.520">
    <property type="entry name" value="nmb1532 protein domain like"/>
    <property type="match status" value="1"/>
</dbReference>
<feature type="compositionally biased region" description="Pro residues" evidence="1">
    <location>
        <begin position="156"/>
        <end position="165"/>
    </location>
</feature>
<reference evidence="3 4" key="1">
    <citation type="journal article" date="2019" name="Int. J. Syst. Evol. Microbiol.">
        <title>The Global Catalogue of Microorganisms (GCM) 10K type strain sequencing project: providing services to taxonomists for standard genome sequencing and annotation.</title>
        <authorList>
            <consortium name="The Broad Institute Genomics Platform"/>
            <consortium name="The Broad Institute Genome Sequencing Center for Infectious Disease"/>
            <person name="Wu L."/>
            <person name="Ma J."/>
        </authorList>
    </citation>
    <scope>NUCLEOTIDE SEQUENCE [LARGE SCALE GENOMIC DNA]</scope>
    <source>
        <strain evidence="3 4">JCM 13850</strain>
    </source>
</reference>
<proteinExistence type="predicted"/>
<protein>
    <submittedName>
        <fullName evidence="3">Hemerythrin domain-containing protein</fullName>
    </submittedName>
</protein>
<keyword evidence="4" id="KW-1185">Reference proteome</keyword>
<evidence type="ECO:0000259" key="2">
    <source>
        <dbReference type="Pfam" id="PF01814"/>
    </source>
</evidence>
<dbReference type="Pfam" id="PF01814">
    <property type="entry name" value="Hemerythrin"/>
    <property type="match status" value="1"/>
</dbReference>
<comment type="caution">
    <text evidence="3">The sequence shown here is derived from an EMBL/GenBank/DDBJ whole genome shotgun (WGS) entry which is preliminary data.</text>
</comment>